<dbReference type="EMBL" id="CAJOBA010109928">
    <property type="protein sequence ID" value="CAF4550238.1"/>
    <property type="molecule type" value="Genomic_DNA"/>
</dbReference>
<evidence type="ECO:0000313" key="3">
    <source>
        <dbReference type="Proteomes" id="UP000677228"/>
    </source>
</evidence>
<dbReference type="EMBL" id="CAJNOK010075470">
    <property type="protein sequence ID" value="CAF1672925.1"/>
    <property type="molecule type" value="Genomic_DNA"/>
</dbReference>
<proteinExistence type="predicted"/>
<sequence>SLAITTNKTQSLLKISIDELMDQHVRKKLDEISAEVDNIIVGQQGYDLTRIYSYFIHNSYI</sequence>
<gene>
    <name evidence="1" type="ORF">OVA965_LOCUS45792</name>
    <name evidence="2" type="ORF">TMI583_LOCUS49629</name>
</gene>
<reference evidence="1" key="1">
    <citation type="submission" date="2021-02" db="EMBL/GenBank/DDBJ databases">
        <authorList>
            <person name="Nowell W R."/>
        </authorList>
    </citation>
    <scope>NUCLEOTIDE SEQUENCE</scope>
</reference>
<comment type="caution">
    <text evidence="1">The sequence shown here is derived from an EMBL/GenBank/DDBJ whole genome shotgun (WGS) entry which is preliminary data.</text>
</comment>
<name>A0A8S2GBC8_9BILA</name>
<organism evidence="1 3">
    <name type="scientific">Didymodactylos carnosus</name>
    <dbReference type="NCBI Taxonomy" id="1234261"/>
    <lineage>
        <taxon>Eukaryota</taxon>
        <taxon>Metazoa</taxon>
        <taxon>Spiralia</taxon>
        <taxon>Gnathifera</taxon>
        <taxon>Rotifera</taxon>
        <taxon>Eurotatoria</taxon>
        <taxon>Bdelloidea</taxon>
        <taxon>Philodinida</taxon>
        <taxon>Philodinidae</taxon>
        <taxon>Didymodactylos</taxon>
    </lineage>
</organism>
<dbReference type="Proteomes" id="UP000682733">
    <property type="component" value="Unassembled WGS sequence"/>
</dbReference>
<dbReference type="Proteomes" id="UP000677228">
    <property type="component" value="Unassembled WGS sequence"/>
</dbReference>
<protein>
    <submittedName>
        <fullName evidence="1">Uncharacterized protein</fullName>
    </submittedName>
</protein>
<dbReference type="AlphaFoldDB" id="A0A8S2GBC8"/>
<feature type="non-terminal residue" evidence="1">
    <location>
        <position position="1"/>
    </location>
</feature>
<evidence type="ECO:0000313" key="1">
    <source>
        <dbReference type="EMBL" id="CAF1672925.1"/>
    </source>
</evidence>
<accession>A0A8S2GBC8</accession>
<evidence type="ECO:0000313" key="2">
    <source>
        <dbReference type="EMBL" id="CAF4550238.1"/>
    </source>
</evidence>